<reference evidence="1 2" key="1">
    <citation type="submission" date="2016-03" db="EMBL/GenBank/DDBJ databases">
        <authorList>
            <person name="Ploux O."/>
        </authorList>
    </citation>
    <scope>NUCLEOTIDE SEQUENCE [LARGE SCALE GENOMIC DNA]</scope>
    <source>
        <strain evidence="1 2">URUG2</strain>
    </source>
</reference>
<gene>
    <name evidence="1" type="ORF">RCC_11339</name>
</gene>
<dbReference type="AlphaFoldDB" id="A0A2D3VHQ8"/>
<keyword evidence="2" id="KW-1185">Reference proteome</keyword>
<dbReference type="EMBL" id="FJUY01000029">
    <property type="protein sequence ID" value="CZT25670.1"/>
    <property type="molecule type" value="Genomic_DNA"/>
</dbReference>
<evidence type="ECO:0000313" key="2">
    <source>
        <dbReference type="Proteomes" id="UP000225277"/>
    </source>
</evidence>
<sequence length="239" mass="27714">MSFTTVGGSTVQHADSMALQRLKNRIEDLPPELYAKIKSFVFTDDTFTLEKSTTSPFEPCAHSPRCAAKIHRVVRIDESWRPPRWMQVDLAACDTYADQLFHNGTTFIFPSITVMQKWISSRANCDIMPLLRLKIYCLMPNLTLPPLSRTPTGTDGNNHNSRTRNHHFYVDRIEENFASQLQNLRQLVARHECQDWLNEFPQTFRQLLRPDEVRNRALVGQVRFIKLEKEIFEAACCDI</sequence>
<dbReference type="RefSeq" id="XP_023632328.1">
    <property type="nucleotide sequence ID" value="XM_023776560.1"/>
</dbReference>
<evidence type="ECO:0000313" key="1">
    <source>
        <dbReference type="EMBL" id="CZT25670.1"/>
    </source>
</evidence>
<dbReference type="Proteomes" id="UP000225277">
    <property type="component" value="Unassembled WGS sequence"/>
</dbReference>
<organism evidence="1 2">
    <name type="scientific">Ramularia collo-cygni</name>
    <dbReference type="NCBI Taxonomy" id="112498"/>
    <lineage>
        <taxon>Eukaryota</taxon>
        <taxon>Fungi</taxon>
        <taxon>Dikarya</taxon>
        <taxon>Ascomycota</taxon>
        <taxon>Pezizomycotina</taxon>
        <taxon>Dothideomycetes</taxon>
        <taxon>Dothideomycetidae</taxon>
        <taxon>Mycosphaerellales</taxon>
        <taxon>Mycosphaerellaceae</taxon>
        <taxon>Ramularia</taxon>
    </lineage>
</organism>
<dbReference type="GeneID" id="35606358"/>
<protein>
    <submittedName>
        <fullName evidence="1">Uncharacterized protein</fullName>
    </submittedName>
</protein>
<proteinExistence type="predicted"/>
<accession>A0A2D3VHQ8</accession>
<name>A0A2D3VHQ8_9PEZI</name>